<dbReference type="Proteomes" id="UP001302120">
    <property type="component" value="Unassembled WGS sequence"/>
</dbReference>
<comment type="caution">
    <text evidence="1">The sequence shown here is derived from an EMBL/GenBank/DDBJ whole genome shotgun (WGS) entry which is preliminary data.</text>
</comment>
<evidence type="ECO:0000313" key="1">
    <source>
        <dbReference type="EMBL" id="MEA5580808.1"/>
    </source>
</evidence>
<name>A0ABU5UB98_9CYAN</name>
<accession>A0ABU5UB98</accession>
<proteinExistence type="predicted"/>
<protein>
    <submittedName>
        <fullName evidence="1">Uncharacterized protein</fullName>
    </submittedName>
</protein>
<gene>
    <name evidence="1" type="ORF">VB620_05570</name>
</gene>
<sequence>MLGFVPQPNLRGIAIALKKLNVIKPASLMAATEDELKISEKGTAFDSAIGHSSLVNKIPITPNNVWSDVSISEVSFNQNSELKTTDVCSTEDSTTSIHLSQIGSSQIGFSQVTPTQIGGVQISIPDNSAFQTSTFQGNTKQIGSSQISFTQIGLSQIGSAQVDISQNSAFEVNRTVEGNTLGLNQLNPSKIALSISIPSQQLLSSYFPNHELTSNFFSNLNYSVNNIWGDLLRSETLTFNINFQITDLPTGQLAEAQITQFDPQGRPNSVNVGLCLRHTT</sequence>
<keyword evidence="2" id="KW-1185">Reference proteome</keyword>
<evidence type="ECO:0000313" key="2">
    <source>
        <dbReference type="Proteomes" id="UP001302120"/>
    </source>
</evidence>
<dbReference type="EMBL" id="JAYGHG010000005">
    <property type="protein sequence ID" value="MEA5580808.1"/>
    <property type="molecule type" value="Genomic_DNA"/>
</dbReference>
<organism evidence="1 2">
    <name type="scientific">Nodularia harveyana UHCC-0300</name>
    <dbReference type="NCBI Taxonomy" id="2974287"/>
    <lineage>
        <taxon>Bacteria</taxon>
        <taxon>Bacillati</taxon>
        <taxon>Cyanobacteriota</taxon>
        <taxon>Cyanophyceae</taxon>
        <taxon>Nostocales</taxon>
        <taxon>Nodulariaceae</taxon>
        <taxon>Nodularia</taxon>
    </lineage>
</organism>
<reference evidence="1 2" key="1">
    <citation type="submission" date="2023-12" db="EMBL/GenBank/DDBJ databases">
        <title>Baltic Sea Cyanobacteria.</title>
        <authorList>
            <person name="Delbaje E."/>
            <person name="Fewer D.P."/>
            <person name="Shishido T.K."/>
        </authorList>
    </citation>
    <scope>NUCLEOTIDE SEQUENCE [LARGE SCALE GENOMIC DNA]</scope>
    <source>
        <strain evidence="1 2">UHCC-0300</strain>
    </source>
</reference>